<feature type="compositionally biased region" description="Pro residues" evidence="1">
    <location>
        <begin position="916"/>
        <end position="927"/>
    </location>
</feature>
<feature type="region of interest" description="Disordered" evidence="1">
    <location>
        <begin position="556"/>
        <end position="599"/>
    </location>
</feature>
<organism evidence="3 4">
    <name type="scientific">Edaphochlamys debaryana</name>
    <dbReference type="NCBI Taxonomy" id="47281"/>
    <lineage>
        <taxon>Eukaryota</taxon>
        <taxon>Viridiplantae</taxon>
        <taxon>Chlorophyta</taxon>
        <taxon>core chlorophytes</taxon>
        <taxon>Chlorophyceae</taxon>
        <taxon>CS clade</taxon>
        <taxon>Chlamydomonadales</taxon>
        <taxon>Chlamydomonadales incertae sedis</taxon>
        <taxon>Edaphochlamys</taxon>
    </lineage>
</organism>
<feature type="transmembrane region" description="Helical" evidence="2">
    <location>
        <begin position="1343"/>
        <end position="1364"/>
    </location>
</feature>
<reference evidence="3" key="1">
    <citation type="journal article" date="2020" name="bioRxiv">
        <title>Comparative genomics of Chlamydomonas.</title>
        <authorList>
            <person name="Craig R.J."/>
            <person name="Hasan A.R."/>
            <person name="Ness R.W."/>
            <person name="Keightley P.D."/>
        </authorList>
    </citation>
    <scope>NUCLEOTIDE SEQUENCE</scope>
    <source>
        <strain evidence="3">CCAP 11/70</strain>
    </source>
</reference>
<keyword evidence="4" id="KW-1185">Reference proteome</keyword>
<feature type="compositionally biased region" description="Low complexity" evidence="1">
    <location>
        <begin position="665"/>
        <end position="682"/>
    </location>
</feature>
<feature type="compositionally biased region" description="Pro residues" evidence="1">
    <location>
        <begin position="119"/>
        <end position="129"/>
    </location>
</feature>
<comment type="caution">
    <text evidence="3">The sequence shown here is derived from an EMBL/GenBank/DDBJ whole genome shotgun (WGS) entry which is preliminary data.</text>
</comment>
<proteinExistence type="predicted"/>
<feature type="compositionally biased region" description="Low complexity" evidence="1">
    <location>
        <begin position="149"/>
        <end position="174"/>
    </location>
</feature>
<feature type="compositionally biased region" description="Pro residues" evidence="1">
    <location>
        <begin position="25"/>
        <end position="37"/>
    </location>
</feature>
<feature type="region of interest" description="Disordered" evidence="1">
    <location>
        <begin position="949"/>
        <end position="968"/>
    </location>
</feature>
<feature type="region of interest" description="Disordered" evidence="1">
    <location>
        <begin position="824"/>
        <end position="930"/>
    </location>
</feature>
<keyword evidence="2" id="KW-0472">Membrane</keyword>
<feature type="compositionally biased region" description="Pro residues" evidence="1">
    <location>
        <begin position="1216"/>
        <end position="1232"/>
    </location>
</feature>
<feature type="transmembrane region" description="Helical" evidence="2">
    <location>
        <begin position="1277"/>
        <end position="1297"/>
    </location>
</feature>
<evidence type="ECO:0000256" key="1">
    <source>
        <dbReference type="SAM" id="MobiDB-lite"/>
    </source>
</evidence>
<feature type="region of interest" description="Disordered" evidence="1">
    <location>
        <begin position="614"/>
        <end position="743"/>
    </location>
</feature>
<feature type="region of interest" description="Disordered" evidence="1">
    <location>
        <begin position="764"/>
        <end position="809"/>
    </location>
</feature>
<name>A0A835YC35_9CHLO</name>
<feature type="compositionally biased region" description="Acidic residues" evidence="1">
    <location>
        <begin position="782"/>
        <end position="793"/>
    </location>
</feature>
<evidence type="ECO:0000256" key="2">
    <source>
        <dbReference type="SAM" id="Phobius"/>
    </source>
</evidence>
<feature type="compositionally biased region" description="Pro residues" evidence="1">
    <location>
        <begin position="138"/>
        <end position="148"/>
    </location>
</feature>
<keyword evidence="2" id="KW-1133">Transmembrane helix</keyword>
<feature type="transmembrane region" description="Helical" evidence="2">
    <location>
        <begin position="1304"/>
        <end position="1323"/>
    </location>
</feature>
<accession>A0A835YC35</accession>
<feature type="compositionally biased region" description="Low complexity" evidence="1">
    <location>
        <begin position="556"/>
        <end position="565"/>
    </location>
</feature>
<feature type="region of interest" description="Disordered" evidence="1">
    <location>
        <begin position="255"/>
        <end position="276"/>
    </location>
</feature>
<dbReference type="Proteomes" id="UP000612055">
    <property type="component" value="Unassembled WGS sequence"/>
</dbReference>
<feature type="region of interest" description="Disordered" evidence="1">
    <location>
        <begin position="19"/>
        <end position="174"/>
    </location>
</feature>
<feature type="compositionally biased region" description="Pro residues" evidence="1">
    <location>
        <begin position="78"/>
        <end position="94"/>
    </location>
</feature>
<feature type="compositionally biased region" description="Low complexity" evidence="1">
    <location>
        <begin position="884"/>
        <end position="904"/>
    </location>
</feature>
<feature type="compositionally biased region" description="Low complexity" evidence="1">
    <location>
        <begin position="706"/>
        <end position="720"/>
    </location>
</feature>
<dbReference type="EMBL" id="JAEHOE010000010">
    <property type="protein sequence ID" value="KAG2498533.1"/>
    <property type="molecule type" value="Genomic_DNA"/>
</dbReference>
<keyword evidence="2" id="KW-0812">Transmembrane</keyword>
<protein>
    <submittedName>
        <fullName evidence="3">Uncharacterized protein</fullName>
    </submittedName>
</protein>
<feature type="compositionally biased region" description="Gly residues" evidence="1">
    <location>
        <begin position="691"/>
        <end position="705"/>
    </location>
</feature>
<feature type="compositionally biased region" description="Low complexity" evidence="1">
    <location>
        <begin position="256"/>
        <end position="270"/>
    </location>
</feature>
<feature type="region of interest" description="Disordered" evidence="1">
    <location>
        <begin position="1212"/>
        <end position="1249"/>
    </location>
</feature>
<evidence type="ECO:0000313" key="3">
    <source>
        <dbReference type="EMBL" id="KAG2498533.1"/>
    </source>
</evidence>
<gene>
    <name evidence="3" type="ORF">HYH03_003783</name>
</gene>
<feature type="compositionally biased region" description="Low complexity" evidence="1">
    <location>
        <begin position="824"/>
        <end position="842"/>
    </location>
</feature>
<dbReference type="OrthoDB" id="563401at2759"/>
<feature type="compositionally biased region" description="Pro residues" evidence="1">
    <location>
        <begin position="582"/>
        <end position="597"/>
    </location>
</feature>
<sequence length="1377" mass="137427">MPMLVAAVLREWLQRLQRGPAPATAAPPPPPPVPPRPAAGVLSTGGGARAAGRPAGSRPRVHWEDNLPPGRPASPAARPAPPLPMPPGNPPPPASVRVLPPETARARVILRFSLDPQSPTSPRPRPPLLRPGAGAPPMQRPPPQPPATPALQPAPARPRASSSPGTSSTAAGSALAAPPISMLPALSGISAVNPSTSGVWTLEGAAPNPVQRPGPGAAGPSSPPVSFMRQTSSAPASVTASWLSEAAASARLLQTSGSAAQGQGASPAGRSPHERSRWEEVLAATAAYQRQLEAAMASAPAGAPAPTPVAPAASPQASPRSSCLYRSPVQQVAVAYKLESPPGVPFRRAATAFAAATHGAVERSMNAGAGAQATGPAEPASPGPGRWLGYAAQVAVVRGCVEVVCRLQYSGPELSDAELAGALACLEGELRGILREEAGQGALDAAAAVGAPQASMTSLCIESTRACANLALRTLSSPLAEFAVPPPGPQVVWTRAGRTHARAQSLTALSGSSAESVDLTGAAPEAAAGPARGHMTQAVRLVAYLDPPVLTTAASPAVGAAASPSAPGPRHRPPQRSKTLPMLPPPPATPVEAPQPAPAAAAPALGPVITLATTLSTSGPQTPSLARPRSPARWLHTGSVTSMPPPRAASTAADPHGPRHRASRLRSGASGSGSSAASGSTSKAMWTPGSSLGGPGPSAAAGGGISSSDSSVTASSVGLSAAGGGSSGLRLAGQEGSDASGSAWTPTSFLSVGDSAYEAATAAASSSSVPQWLPSGGSALQDWEEGVEDEDGEGGGMAPASPSSRTPFAASAARSALAAAAAAPSQAFSAPRRPPAAVSIRAQSSSKAPSHPQAAAPGALPLVRLPAPSPPSQEATQGLRRSHSLPSHAAPDSAPASPAKASALTGGILAGQQYPPQSPPPSLPGPPHLRARALRSGLGAEGFGDSALFPQVMSSDKGKEGDRQPVGPAVVVSRGSRTLQATLSMEDAEAAASNVDVEVRLVVEQHGAVVAEVERVTVGPQGASVSVDVSGLAEGFAVVLVLPVRHSGPRLQPVTAPALLYLPLAVVPRPVAEELSGLLADMEQHSAALGPDLSPSAVRARAFTQHFSALISDMASLLLGCERAVAEVEEAGLRADAPEQSTSAVDAATALGNLQELGSFLVAFLRDMGLTATLDYLLGKVEAAGVQLLADASGGDTLVRLLVRQRPVVPAVATPASPPKPPGSAHACPPPAQLSGSAQEPQQGGGLAVPGATAAARISCSLPHALRLTRSRAVCCAHVAALAALCLFGCCSGHAVLPAVRLAAALLALLQPVFCCVRPWAFAPVWALDAALLFPLMGGGPQALEAACCVLLVLAASVATASVVDMARSHCVVRLGL</sequence>
<feature type="compositionally biased region" description="Low complexity" evidence="1">
    <location>
        <begin position="798"/>
        <end position="809"/>
    </location>
</feature>
<evidence type="ECO:0000313" key="4">
    <source>
        <dbReference type="Proteomes" id="UP000612055"/>
    </source>
</evidence>
<feature type="compositionally biased region" description="Polar residues" evidence="1">
    <location>
        <begin position="614"/>
        <end position="624"/>
    </location>
</feature>
<feature type="region of interest" description="Disordered" evidence="1">
    <location>
        <begin position="192"/>
        <end position="236"/>
    </location>
</feature>